<dbReference type="SUPFAM" id="SSF52743">
    <property type="entry name" value="Subtilisin-like"/>
    <property type="match status" value="1"/>
</dbReference>
<dbReference type="SMART" id="SM00736">
    <property type="entry name" value="CADG"/>
    <property type="match status" value="1"/>
</dbReference>
<dbReference type="PANTHER" id="PTHR14218:SF15">
    <property type="entry name" value="TRIPEPTIDYL-PEPTIDASE 1"/>
    <property type="match status" value="1"/>
</dbReference>
<evidence type="ECO:0000256" key="1">
    <source>
        <dbReference type="SAM" id="SignalP"/>
    </source>
</evidence>
<proteinExistence type="predicted"/>
<gene>
    <name evidence="3" type="ORF">ACFPFX_36375</name>
</gene>
<dbReference type="RefSeq" id="WP_344375008.1">
    <property type="nucleotide sequence ID" value="NZ_BAAASQ010000009.1"/>
</dbReference>
<keyword evidence="1" id="KW-0732">Signal</keyword>
<keyword evidence="4" id="KW-1185">Reference proteome</keyword>
<dbReference type="PANTHER" id="PTHR14218">
    <property type="entry name" value="PROTEASE S8 TRIPEPTIDYL PEPTIDASE I CLN2"/>
    <property type="match status" value="1"/>
</dbReference>
<dbReference type="Proteomes" id="UP001595834">
    <property type="component" value="Unassembled WGS sequence"/>
</dbReference>
<dbReference type="Gene3D" id="2.60.40.10">
    <property type="entry name" value="Immunoglobulins"/>
    <property type="match status" value="1"/>
</dbReference>
<dbReference type="InterPro" id="IPR050819">
    <property type="entry name" value="Tripeptidyl-peptidase_I"/>
</dbReference>
<feature type="domain" description="Peptidase S53" evidence="2">
    <location>
        <begin position="89"/>
        <end position="421"/>
    </location>
</feature>
<comment type="caution">
    <text evidence="3">The sequence shown here is derived from an EMBL/GenBank/DDBJ whole genome shotgun (WGS) entry which is preliminary data.</text>
</comment>
<dbReference type="InterPro" id="IPR030400">
    <property type="entry name" value="Sedolisin_dom"/>
</dbReference>
<dbReference type="CDD" id="cd11304">
    <property type="entry name" value="Cadherin_repeat"/>
    <property type="match status" value="1"/>
</dbReference>
<dbReference type="Gene3D" id="2.60.120.260">
    <property type="entry name" value="Galactose-binding domain-like"/>
    <property type="match status" value="1"/>
</dbReference>
<dbReference type="InterPro" id="IPR006644">
    <property type="entry name" value="Cadg"/>
</dbReference>
<sequence>MYSKRPFGLPGFTRRAATAALSAAALVTGGLIAVAPSVSAATQADSAQPANTQRLCAQPTKAGVMSCLALARTDVQHHLGISTAAAPSGYGPSDLQSAYALPSNAGAGTTVAIVDAQDDPNAESDLATYRSQYGLPACTTANGCFKKVDQNGGTNYPTADSGWAGEISLDVDMVSAVCPQCHILLVEANSATMEDLGASVNRAVTMGAKYVSNSYGGSEDSTDPSSDASYFNHPGVAITVSSGDSGYGVEYPAASQYVTSVGGTSLSRASNSRGWSESVWGTSSGGQGAGSGCSAYDPKPSWQTDTGCAKRTVADVSAVADPATGLAVYDSYQASGWNVYGGTSASSPIIASVYALAGTPAAGTNPASYPYAHTGSLNDVTSGANGSCSPAYLCKAGAGYDGPTGLGTPNGTAAFTGGTSTGNTVSVTNPGNQSTQVNTAASLQIHATDSDSGQSLTYSATGLPAGLSINASTGLISGTPTTVGSSSVTVTAKDTTNASGSTSFTWNVTSTGGNCTPAQLLGNPGFETGSAAPWSATAGVIDNSSGEAAHSGSWKAWLDGYGTSHTDSLSQSVSIPAGCHATLTYYLHIDTKETTGSTAYDKLTVTAGSTTLASYSNLNKNTGFAQKSFDLSSFAGQTVTLKFNGVEDSSLATSFVVDDTAVNVS</sequence>
<protein>
    <submittedName>
        <fullName evidence="3">Ig domain-containing protein</fullName>
    </submittedName>
</protein>
<reference evidence="4" key="1">
    <citation type="journal article" date="2019" name="Int. J. Syst. Evol. Microbiol.">
        <title>The Global Catalogue of Microorganisms (GCM) 10K type strain sequencing project: providing services to taxonomists for standard genome sequencing and annotation.</title>
        <authorList>
            <consortium name="The Broad Institute Genomics Platform"/>
            <consortium name="The Broad Institute Genome Sequencing Center for Infectious Disease"/>
            <person name="Wu L."/>
            <person name="Ma J."/>
        </authorList>
    </citation>
    <scope>NUCLEOTIDE SEQUENCE [LARGE SCALE GENOMIC DNA]</scope>
    <source>
        <strain evidence="4">CCM 7224</strain>
    </source>
</reference>
<dbReference type="InterPro" id="IPR015919">
    <property type="entry name" value="Cadherin-like_sf"/>
</dbReference>
<dbReference type="Pfam" id="PF20773">
    <property type="entry name" value="InhA-like_MAM"/>
    <property type="match status" value="1"/>
</dbReference>
<evidence type="ECO:0000259" key="2">
    <source>
        <dbReference type="PROSITE" id="PS51695"/>
    </source>
</evidence>
<organism evidence="3 4">
    <name type="scientific">Streptomyces mauvecolor</name>
    <dbReference type="NCBI Taxonomy" id="58345"/>
    <lineage>
        <taxon>Bacteria</taxon>
        <taxon>Bacillati</taxon>
        <taxon>Actinomycetota</taxon>
        <taxon>Actinomycetes</taxon>
        <taxon>Kitasatosporales</taxon>
        <taxon>Streptomycetaceae</taxon>
        <taxon>Streptomyces</taxon>
    </lineage>
</organism>
<dbReference type="PROSITE" id="PS51695">
    <property type="entry name" value="SEDOLISIN"/>
    <property type="match status" value="1"/>
</dbReference>
<dbReference type="SUPFAM" id="SSF49313">
    <property type="entry name" value="Cadherin-like"/>
    <property type="match status" value="1"/>
</dbReference>
<evidence type="ECO:0000313" key="4">
    <source>
        <dbReference type="Proteomes" id="UP001595834"/>
    </source>
</evidence>
<feature type="signal peptide" evidence="1">
    <location>
        <begin position="1"/>
        <end position="40"/>
    </location>
</feature>
<dbReference type="InterPro" id="IPR036852">
    <property type="entry name" value="Peptidase_S8/S53_dom_sf"/>
</dbReference>
<evidence type="ECO:0000313" key="3">
    <source>
        <dbReference type="EMBL" id="MFC4961769.1"/>
    </source>
</evidence>
<accession>A0ABV9UX26</accession>
<dbReference type="InterPro" id="IPR013783">
    <property type="entry name" value="Ig-like_fold"/>
</dbReference>
<dbReference type="Pfam" id="PF05345">
    <property type="entry name" value="He_PIG"/>
    <property type="match status" value="1"/>
</dbReference>
<dbReference type="Gene3D" id="3.40.50.200">
    <property type="entry name" value="Peptidase S8/S53 domain"/>
    <property type="match status" value="1"/>
</dbReference>
<name>A0ABV9UX26_9ACTN</name>
<feature type="chain" id="PRO_5046202840" evidence="1">
    <location>
        <begin position="41"/>
        <end position="665"/>
    </location>
</feature>
<dbReference type="CDD" id="cd04056">
    <property type="entry name" value="Peptidases_S53"/>
    <property type="match status" value="1"/>
</dbReference>
<dbReference type="EMBL" id="JBHSIZ010000054">
    <property type="protein sequence ID" value="MFC4961769.1"/>
    <property type="molecule type" value="Genomic_DNA"/>
</dbReference>